<organism evidence="1 2">
    <name type="scientific">Vitis vinifera</name>
    <name type="common">Grape</name>
    <dbReference type="NCBI Taxonomy" id="29760"/>
    <lineage>
        <taxon>Eukaryota</taxon>
        <taxon>Viridiplantae</taxon>
        <taxon>Streptophyta</taxon>
        <taxon>Embryophyta</taxon>
        <taxon>Tracheophyta</taxon>
        <taxon>Spermatophyta</taxon>
        <taxon>Magnoliopsida</taxon>
        <taxon>eudicotyledons</taxon>
        <taxon>Gunneridae</taxon>
        <taxon>Pentapetalae</taxon>
        <taxon>rosids</taxon>
        <taxon>Vitales</taxon>
        <taxon>Vitaceae</taxon>
        <taxon>Viteae</taxon>
        <taxon>Vitis</taxon>
    </lineage>
</organism>
<protein>
    <submittedName>
        <fullName evidence="1">Uncharacterized protein</fullName>
    </submittedName>
</protein>
<dbReference type="PANTHER" id="PTHR33116">
    <property type="entry name" value="REVERSE TRANSCRIPTASE ZINC-BINDING DOMAIN-CONTAINING PROTEIN-RELATED-RELATED"/>
    <property type="match status" value="1"/>
</dbReference>
<dbReference type="Proteomes" id="UP000288805">
    <property type="component" value="Unassembled WGS sequence"/>
</dbReference>
<comment type="caution">
    <text evidence="1">The sequence shown here is derived from an EMBL/GenBank/DDBJ whole genome shotgun (WGS) entry which is preliminary data.</text>
</comment>
<dbReference type="EMBL" id="QGNW01001121">
    <property type="protein sequence ID" value="RVW54998.1"/>
    <property type="molecule type" value="Genomic_DNA"/>
</dbReference>
<sequence>MMGFGDKWISWIQWCIGTVSFSVLINGTPSAMSGLNVNLDKSEIIVMGRVENVEELAIEFGCKVSKLPSSYLGLPLGARFKEVAVWDWVEERMRKRLSFWKRQYISKGGRLTLIRSTLSNKQKGELGVRNMALLNKTLLCKWSWRFAVEREALWRQVICAKYGEEEGGWRPCVVRGSFGVGLWKAIRRGWDVIGGNLVYSVGNGTRVRFWKNKWCGPSLFAISLAKEAWVEDVWSHAGGGVWAPRFSR</sequence>
<dbReference type="AlphaFoldDB" id="A0A438F4S0"/>
<evidence type="ECO:0000313" key="1">
    <source>
        <dbReference type="EMBL" id="RVW54998.1"/>
    </source>
</evidence>
<evidence type="ECO:0000313" key="2">
    <source>
        <dbReference type="Proteomes" id="UP000288805"/>
    </source>
</evidence>
<reference evidence="1 2" key="1">
    <citation type="journal article" date="2018" name="PLoS Genet.">
        <title>Population sequencing reveals clonal diversity and ancestral inbreeding in the grapevine cultivar Chardonnay.</title>
        <authorList>
            <person name="Roach M.J."/>
            <person name="Johnson D.L."/>
            <person name="Bohlmann J."/>
            <person name="van Vuuren H.J."/>
            <person name="Jones S.J."/>
            <person name="Pretorius I.S."/>
            <person name="Schmidt S.A."/>
            <person name="Borneman A.R."/>
        </authorList>
    </citation>
    <scope>NUCLEOTIDE SEQUENCE [LARGE SCALE GENOMIC DNA]</scope>
    <source>
        <strain evidence="2">cv. Chardonnay</strain>
        <tissue evidence="1">Leaf</tissue>
    </source>
</reference>
<accession>A0A438F4S0</accession>
<gene>
    <name evidence="1" type="ORF">CK203_093133</name>
</gene>
<dbReference type="PANTHER" id="PTHR33116:SF78">
    <property type="entry name" value="OS12G0587133 PROTEIN"/>
    <property type="match status" value="1"/>
</dbReference>
<proteinExistence type="predicted"/>
<name>A0A438F4S0_VITVI</name>